<dbReference type="SUPFAM" id="SSF74650">
    <property type="entry name" value="Galactose mutarotase-like"/>
    <property type="match status" value="1"/>
</dbReference>
<dbReference type="EMBL" id="CP111022">
    <property type="protein sequence ID" value="WAR18800.1"/>
    <property type="molecule type" value="Genomic_DNA"/>
</dbReference>
<evidence type="ECO:0000256" key="7">
    <source>
        <dbReference type="ARBA" id="ARBA00032729"/>
    </source>
</evidence>
<comment type="similarity">
    <text evidence="3">Belongs to the aldose epimerase family.</text>
</comment>
<dbReference type="Gene3D" id="2.70.98.10">
    <property type="match status" value="1"/>
</dbReference>
<dbReference type="InterPro" id="IPR008183">
    <property type="entry name" value="Aldose_1/G6P_1-epimerase"/>
</dbReference>
<evidence type="ECO:0000256" key="6">
    <source>
        <dbReference type="ARBA" id="ARBA00023277"/>
    </source>
</evidence>
<protein>
    <recommendedName>
        <fullName evidence="4">Galactose mutarotase</fullName>
    </recommendedName>
    <alternativeName>
        <fullName evidence="7">Aldose 1-epimerase</fullName>
    </alternativeName>
</protein>
<evidence type="ECO:0000256" key="3">
    <source>
        <dbReference type="ARBA" id="ARBA00006206"/>
    </source>
</evidence>
<reference evidence="9" key="1">
    <citation type="submission" date="2022-11" db="EMBL/GenBank/DDBJ databases">
        <title>Centuries of genome instability and evolution in soft-shell clam transmissible cancer (bioRxiv).</title>
        <authorList>
            <person name="Hart S.F.M."/>
            <person name="Yonemitsu M.A."/>
            <person name="Giersch R.M."/>
            <person name="Beal B.F."/>
            <person name="Arriagada G."/>
            <person name="Davis B.W."/>
            <person name="Ostrander E.A."/>
            <person name="Goff S.P."/>
            <person name="Metzger M.J."/>
        </authorList>
    </citation>
    <scope>NUCLEOTIDE SEQUENCE</scope>
    <source>
        <strain evidence="9">MELC-2E11</strain>
        <tissue evidence="9">Siphon/mantle</tissue>
    </source>
</reference>
<evidence type="ECO:0000256" key="4">
    <source>
        <dbReference type="ARBA" id="ARBA00021023"/>
    </source>
</evidence>
<proteinExistence type="inferred from homology"/>
<dbReference type="PANTHER" id="PTHR10091">
    <property type="entry name" value="ALDOSE-1-EPIMERASE"/>
    <property type="match status" value="1"/>
</dbReference>
<comment type="catalytic activity">
    <reaction evidence="1">
        <text>alpha-D-galactose = beta-D-galactose</text>
        <dbReference type="Rhea" id="RHEA:28675"/>
        <dbReference type="ChEBI" id="CHEBI:27667"/>
        <dbReference type="ChEBI" id="CHEBI:28061"/>
        <dbReference type="EC" id="5.1.3.3"/>
    </reaction>
    <physiologicalReaction direction="right-to-left" evidence="1">
        <dbReference type="Rhea" id="RHEA:28677"/>
    </physiologicalReaction>
</comment>
<keyword evidence="10" id="KW-1185">Reference proteome</keyword>
<accession>A0ABY7F9E7</accession>
<dbReference type="PANTHER" id="PTHR10091:SF0">
    <property type="entry name" value="GALACTOSE MUTAROTASE"/>
    <property type="match status" value="1"/>
</dbReference>
<dbReference type="InterPro" id="IPR047215">
    <property type="entry name" value="Galactose_mutarotase-like"/>
</dbReference>
<gene>
    <name evidence="9" type="ORF">MAR_000638</name>
</gene>
<comment type="function">
    <text evidence="8">Mutarotase that catalyzes the interconversion of beta-D-galactose and alpha-D-galactose during galactose metabolism. Beta-D-galactose is metabolized in the liver into glucose 1-phosphate, the primary metabolic fuel, by the action of four enzymes that constitute the Leloir pathway: GALM, GALK1 (galactokinase), GALT (galactose-1-phosphate uridylyltransferase) and GALE (UDP-galactose-4'-epimerase). Involved in the maintenance of the equilibrium between the beta- and alpha-anomers of galactose, therefore ensuring a sufficient supply of the alpha-anomer for GALK1. Also active on D-glucose although shows a preference for galactose over glucose.</text>
</comment>
<sequence>MDGQDYSLTINNGPNNIHGGVTGFSRRLWQSSIDGNVLKMTYNSPDGEDGFPGDVNVTVTYELSEDGSLTLEYTATSSKPCPINLTNHVYLNLSGHNSDDVFDHVAQITADTYVPVNNDLIPTGELSPVADTAVDLRQPTRLRERELAIRRGDLDVTYCVGQNGTLKLVSRISHPESGRFIDTFTTEPGLQFYTAKYMADAVGKGNKQYQPFASAIFRILSLDPERHTAKKQSIHLAWSNEFKMSDAFPVVFVLAEPKAYV</sequence>
<evidence type="ECO:0000256" key="2">
    <source>
        <dbReference type="ARBA" id="ARBA00004947"/>
    </source>
</evidence>
<evidence type="ECO:0000313" key="10">
    <source>
        <dbReference type="Proteomes" id="UP001164746"/>
    </source>
</evidence>
<evidence type="ECO:0000256" key="8">
    <source>
        <dbReference type="ARBA" id="ARBA00045743"/>
    </source>
</evidence>
<evidence type="ECO:0000313" key="9">
    <source>
        <dbReference type="EMBL" id="WAR18800.1"/>
    </source>
</evidence>
<dbReference type="Pfam" id="PF01263">
    <property type="entry name" value="Aldose_epim"/>
    <property type="match status" value="1"/>
</dbReference>
<evidence type="ECO:0000256" key="1">
    <source>
        <dbReference type="ARBA" id="ARBA00001712"/>
    </source>
</evidence>
<dbReference type="Proteomes" id="UP001164746">
    <property type="component" value="Chromosome 11"/>
</dbReference>
<organism evidence="9 10">
    <name type="scientific">Mya arenaria</name>
    <name type="common">Soft-shell clam</name>
    <dbReference type="NCBI Taxonomy" id="6604"/>
    <lineage>
        <taxon>Eukaryota</taxon>
        <taxon>Metazoa</taxon>
        <taxon>Spiralia</taxon>
        <taxon>Lophotrochozoa</taxon>
        <taxon>Mollusca</taxon>
        <taxon>Bivalvia</taxon>
        <taxon>Autobranchia</taxon>
        <taxon>Heteroconchia</taxon>
        <taxon>Euheterodonta</taxon>
        <taxon>Imparidentia</taxon>
        <taxon>Neoheterodontei</taxon>
        <taxon>Myida</taxon>
        <taxon>Myoidea</taxon>
        <taxon>Myidae</taxon>
        <taxon>Mya</taxon>
    </lineage>
</organism>
<name>A0ABY7F9E7_MYAAR</name>
<comment type="pathway">
    <text evidence="2">Carbohydrate metabolism; galactose metabolism.</text>
</comment>
<keyword evidence="5" id="KW-0413">Isomerase</keyword>
<feature type="non-terminal residue" evidence="9">
    <location>
        <position position="1"/>
    </location>
</feature>
<evidence type="ECO:0000256" key="5">
    <source>
        <dbReference type="ARBA" id="ARBA00023235"/>
    </source>
</evidence>
<dbReference type="InterPro" id="IPR011013">
    <property type="entry name" value="Gal_mutarotase_sf_dom"/>
</dbReference>
<dbReference type="InterPro" id="IPR014718">
    <property type="entry name" value="GH-type_carb-bd"/>
</dbReference>
<keyword evidence="6" id="KW-0119">Carbohydrate metabolism</keyword>
<dbReference type="CDD" id="cd09019">
    <property type="entry name" value="galactose_mutarotase_like"/>
    <property type="match status" value="1"/>
</dbReference>